<dbReference type="Gene3D" id="2.60.40.1170">
    <property type="entry name" value="Mu homology domain, subdomain B"/>
    <property type="match status" value="1"/>
</dbReference>
<dbReference type="GO" id="GO:0030131">
    <property type="term" value="C:clathrin adaptor complex"/>
    <property type="evidence" value="ECO:0007669"/>
    <property type="project" value="InterPro"/>
</dbReference>
<evidence type="ECO:0000256" key="3">
    <source>
        <dbReference type="ARBA" id="ARBA00022448"/>
    </source>
</evidence>
<evidence type="ECO:0000256" key="5">
    <source>
        <dbReference type="ARBA" id="ARBA00023136"/>
    </source>
</evidence>
<dbReference type="SUPFAM" id="SSF49447">
    <property type="entry name" value="Second domain of Mu2 adaptin subunit (ap50) of ap2 adaptor"/>
    <property type="match status" value="1"/>
</dbReference>
<dbReference type="GO" id="GO:0006886">
    <property type="term" value="P:intracellular protein transport"/>
    <property type="evidence" value="ECO:0007669"/>
    <property type="project" value="InterPro"/>
</dbReference>
<dbReference type="InterPro" id="IPR022775">
    <property type="entry name" value="AP_mu_sigma_su"/>
</dbReference>
<comment type="subunit">
    <text evidence="7">Adaptor protein complex 1 (AP-1) is a heterotetramer composed of two large adaptins (gamma-type subunit and beta-type subunit), a medium adaptin (mu-type subunit) and a small adaptin (sigma-type subunit).</text>
</comment>
<dbReference type="EMBL" id="BLLF01000389">
    <property type="protein sequence ID" value="GFH11275.1"/>
    <property type="molecule type" value="Genomic_DNA"/>
</dbReference>
<sequence>MAISAIFFLDVKGRVIVHRDYRGDISPKYAERFMTKLTELEENSKLTPIIADEGVSYIYLQSANLYILAVTRSNVNAAAIVVFLHRLVEVLKHYFQELEEESLRDNFVIVYELLDEVMDYGFPQFTEAKILNEFIKTDAYKMETAVRPPLAVTNAVSWRVEGIKHKKNEVFLDAVESVHLLVNSNGTVVLSEVRPPAAVPA</sequence>
<dbReference type="Gene3D" id="3.30.450.60">
    <property type="match status" value="1"/>
</dbReference>
<dbReference type="CDD" id="cd14835">
    <property type="entry name" value="AP1_Mu_N"/>
    <property type="match status" value="1"/>
</dbReference>
<dbReference type="Proteomes" id="UP000485058">
    <property type="component" value="Unassembled WGS sequence"/>
</dbReference>
<dbReference type="Pfam" id="PF01217">
    <property type="entry name" value="Clat_adaptor_s"/>
    <property type="match status" value="1"/>
</dbReference>
<dbReference type="PRINTS" id="PR00314">
    <property type="entry name" value="CLATHRINADPT"/>
</dbReference>
<dbReference type="GO" id="GO:0016192">
    <property type="term" value="P:vesicle-mediated transport"/>
    <property type="evidence" value="ECO:0007669"/>
    <property type="project" value="InterPro"/>
</dbReference>
<dbReference type="FunFam" id="3.30.450.60:FF:000006">
    <property type="entry name" value="AP-1 complex subunit mu-1 isoform 1"/>
    <property type="match status" value="1"/>
</dbReference>
<evidence type="ECO:0000259" key="8">
    <source>
        <dbReference type="Pfam" id="PF00928"/>
    </source>
</evidence>
<evidence type="ECO:0000256" key="7">
    <source>
        <dbReference type="ARBA" id="ARBA00066271"/>
    </source>
</evidence>
<comment type="similarity">
    <text evidence="2">Belongs to the adaptor complexes medium subunit family.</text>
</comment>
<comment type="caution">
    <text evidence="10">The sequence shown here is derived from an EMBL/GenBank/DDBJ whole genome shotgun (WGS) entry which is preliminary data.</text>
</comment>
<feature type="domain" description="MHD" evidence="8">
    <location>
        <begin position="156"/>
        <end position="194"/>
    </location>
</feature>
<dbReference type="InterPro" id="IPR011012">
    <property type="entry name" value="Longin-like_dom_sf"/>
</dbReference>
<evidence type="ECO:0000256" key="4">
    <source>
        <dbReference type="ARBA" id="ARBA00022927"/>
    </source>
</evidence>
<reference evidence="10 11" key="1">
    <citation type="submission" date="2020-02" db="EMBL/GenBank/DDBJ databases">
        <title>Draft genome sequence of Haematococcus lacustris strain NIES-144.</title>
        <authorList>
            <person name="Morimoto D."/>
            <person name="Nakagawa S."/>
            <person name="Yoshida T."/>
            <person name="Sawayama S."/>
        </authorList>
    </citation>
    <scope>NUCLEOTIDE SEQUENCE [LARGE SCALE GENOMIC DNA]</scope>
    <source>
        <strain evidence="10 11">NIES-144</strain>
    </source>
</reference>
<evidence type="ECO:0000256" key="6">
    <source>
        <dbReference type="ARBA" id="ARBA00023329"/>
    </source>
</evidence>
<keyword evidence="4" id="KW-0653">Protein transport</keyword>
<evidence type="ECO:0000313" key="10">
    <source>
        <dbReference type="EMBL" id="GFH11275.1"/>
    </source>
</evidence>
<keyword evidence="6" id="KW-0968">Cytoplasmic vesicle</keyword>
<dbReference type="AlphaFoldDB" id="A0A699YPU0"/>
<comment type="subcellular location">
    <subcellularLocation>
        <location evidence="1">Cytoplasmic vesicle</location>
        <location evidence="1">Clathrin-coated vesicle membrane</location>
    </subcellularLocation>
</comment>
<dbReference type="PANTHER" id="PTHR10529">
    <property type="entry name" value="AP COMPLEX SUBUNIT MU"/>
    <property type="match status" value="1"/>
</dbReference>
<dbReference type="InterPro" id="IPR028565">
    <property type="entry name" value="MHD"/>
</dbReference>
<keyword evidence="5" id="KW-0472">Membrane</keyword>
<dbReference type="InterPro" id="IPR001392">
    <property type="entry name" value="Clathrin_mu"/>
</dbReference>
<evidence type="ECO:0000313" key="11">
    <source>
        <dbReference type="Proteomes" id="UP000485058"/>
    </source>
</evidence>
<evidence type="ECO:0000256" key="1">
    <source>
        <dbReference type="ARBA" id="ARBA00004640"/>
    </source>
</evidence>
<dbReference type="InterPro" id="IPR050431">
    <property type="entry name" value="Adaptor_comp_med_subunit"/>
</dbReference>
<feature type="non-terminal residue" evidence="10">
    <location>
        <position position="201"/>
    </location>
</feature>
<evidence type="ECO:0000256" key="2">
    <source>
        <dbReference type="ARBA" id="ARBA00005324"/>
    </source>
</evidence>
<dbReference type="SUPFAM" id="SSF64356">
    <property type="entry name" value="SNARE-like"/>
    <property type="match status" value="1"/>
</dbReference>
<feature type="domain" description="AP complex mu/sigma subunit" evidence="9">
    <location>
        <begin position="3"/>
        <end position="123"/>
    </location>
</feature>
<dbReference type="Pfam" id="PF00928">
    <property type="entry name" value="Adap_comp_sub"/>
    <property type="match status" value="1"/>
</dbReference>
<gene>
    <name evidence="10" type="ORF">HaLaN_06750</name>
</gene>
<dbReference type="InterPro" id="IPR036168">
    <property type="entry name" value="AP2_Mu_C_sf"/>
</dbReference>
<keyword evidence="11" id="KW-1185">Reference proteome</keyword>
<proteinExistence type="inferred from homology"/>
<keyword evidence="3" id="KW-0813">Transport</keyword>
<dbReference type="GO" id="GO:0030665">
    <property type="term" value="C:clathrin-coated vesicle membrane"/>
    <property type="evidence" value="ECO:0007669"/>
    <property type="project" value="UniProtKB-SubCell"/>
</dbReference>
<protein>
    <submittedName>
        <fullName evidence="10">Mu1-adaptin</fullName>
    </submittedName>
</protein>
<name>A0A699YPU0_HAELA</name>
<accession>A0A699YPU0</accession>
<evidence type="ECO:0000259" key="9">
    <source>
        <dbReference type="Pfam" id="PF01217"/>
    </source>
</evidence>
<organism evidence="10 11">
    <name type="scientific">Haematococcus lacustris</name>
    <name type="common">Green alga</name>
    <name type="synonym">Haematococcus pluvialis</name>
    <dbReference type="NCBI Taxonomy" id="44745"/>
    <lineage>
        <taxon>Eukaryota</taxon>
        <taxon>Viridiplantae</taxon>
        <taxon>Chlorophyta</taxon>
        <taxon>core chlorophytes</taxon>
        <taxon>Chlorophyceae</taxon>
        <taxon>CS clade</taxon>
        <taxon>Chlamydomonadales</taxon>
        <taxon>Haematococcaceae</taxon>
        <taxon>Haematococcus</taxon>
    </lineage>
</organism>